<dbReference type="GO" id="GO:0006281">
    <property type="term" value="P:DNA repair"/>
    <property type="evidence" value="ECO:0007669"/>
    <property type="project" value="UniProtKB-KW"/>
</dbReference>
<dbReference type="STRING" id="7209.A0A1I7W5E9"/>
<reference evidence="5" key="1">
    <citation type="submission" date="2012-04" db="EMBL/GenBank/DDBJ databases">
        <title>The Genome Sequence of Loa loa.</title>
        <authorList>
            <consortium name="The Broad Institute Genome Sequencing Platform"/>
            <consortium name="Broad Institute Genome Sequencing Center for Infectious Disease"/>
            <person name="Nutman T.B."/>
            <person name="Fink D.L."/>
            <person name="Russ C."/>
            <person name="Young S."/>
            <person name="Zeng Q."/>
            <person name="Gargeya S."/>
            <person name="Alvarado L."/>
            <person name="Berlin A."/>
            <person name="Chapman S.B."/>
            <person name="Chen Z."/>
            <person name="Freedman E."/>
            <person name="Gellesch M."/>
            <person name="Goldberg J."/>
            <person name="Griggs A."/>
            <person name="Gujja S."/>
            <person name="Heilman E.R."/>
            <person name="Heiman D."/>
            <person name="Howarth C."/>
            <person name="Mehta T."/>
            <person name="Neiman D."/>
            <person name="Pearson M."/>
            <person name="Roberts A."/>
            <person name="Saif S."/>
            <person name="Shea T."/>
            <person name="Shenoy N."/>
            <person name="Sisk P."/>
            <person name="Stolte C."/>
            <person name="Sykes S."/>
            <person name="White J."/>
            <person name="Yandava C."/>
            <person name="Haas B."/>
            <person name="Henn M.R."/>
            <person name="Nusbaum C."/>
            <person name="Birren B."/>
        </authorList>
    </citation>
    <scope>NUCLEOTIDE SEQUENCE [LARGE SCALE GENOMIC DNA]</scope>
</reference>
<name>A0A1I7W5E9_LOALO</name>
<evidence type="ECO:0000256" key="2">
    <source>
        <dbReference type="ARBA" id="ARBA00022763"/>
    </source>
</evidence>
<proteinExistence type="inferred from homology"/>
<accession>A0A1I7W5E9</accession>
<comment type="similarity">
    <text evidence="1">Belongs to the CENP-X/MHF2 family.</text>
</comment>
<dbReference type="InterPro" id="IPR018552">
    <property type="entry name" value="CENP-X"/>
</dbReference>
<sequence length="87" mass="10138">MKTRKISEATIRRCLLLRHRNATNSFPNDVVYILSEIVTEIVKEILYRSATNAEENCSDRVMLENLHRILPQSFFDFNLLVIVVADE</sequence>
<evidence type="ECO:0000256" key="3">
    <source>
        <dbReference type="ARBA" id="ARBA00023125"/>
    </source>
</evidence>
<dbReference type="AlphaFoldDB" id="A0A1I7W5E9"/>
<dbReference type="GO" id="GO:0051382">
    <property type="term" value="P:kinetochore assembly"/>
    <property type="evidence" value="ECO:0007669"/>
    <property type="project" value="InterPro"/>
</dbReference>
<keyword evidence="3" id="KW-0238">DNA-binding</keyword>
<protein>
    <submittedName>
        <fullName evidence="6">Centromere protein X</fullName>
    </submittedName>
</protein>
<dbReference type="WBParaSite" id="EN70_9826">
    <property type="protein sequence ID" value="EN70_9826"/>
    <property type="gene ID" value="EN70_9826"/>
</dbReference>
<organism evidence="5 6">
    <name type="scientific">Loa loa</name>
    <name type="common">Eye worm</name>
    <name type="synonym">Filaria loa</name>
    <dbReference type="NCBI Taxonomy" id="7209"/>
    <lineage>
        <taxon>Eukaryota</taxon>
        <taxon>Metazoa</taxon>
        <taxon>Ecdysozoa</taxon>
        <taxon>Nematoda</taxon>
        <taxon>Chromadorea</taxon>
        <taxon>Rhabditida</taxon>
        <taxon>Spirurina</taxon>
        <taxon>Spiruromorpha</taxon>
        <taxon>Filarioidea</taxon>
        <taxon>Onchocercidae</taxon>
        <taxon>Loa</taxon>
    </lineage>
</organism>
<evidence type="ECO:0000256" key="4">
    <source>
        <dbReference type="ARBA" id="ARBA00023204"/>
    </source>
</evidence>
<evidence type="ECO:0000256" key="1">
    <source>
        <dbReference type="ARBA" id="ARBA00009359"/>
    </source>
</evidence>
<keyword evidence="2" id="KW-0227">DNA damage</keyword>
<keyword evidence="4" id="KW-0234">DNA repair</keyword>
<dbReference type="GO" id="GO:0003677">
    <property type="term" value="F:DNA binding"/>
    <property type="evidence" value="ECO:0007669"/>
    <property type="project" value="UniProtKB-KW"/>
</dbReference>
<keyword evidence="5" id="KW-1185">Reference proteome</keyword>
<dbReference type="Proteomes" id="UP000095285">
    <property type="component" value="Unassembled WGS sequence"/>
</dbReference>
<reference evidence="6" key="2">
    <citation type="submission" date="2016-11" db="UniProtKB">
        <authorList>
            <consortium name="WormBaseParasite"/>
        </authorList>
    </citation>
    <scope>IDENTIFICATION</scope>
</reference>
<dbReference type="Gene3D" id="6.10.130.30">
    <property type="match status" value="1"/>
</dbReference>
<evidence type="ECO:0000313" key="5">
    <source>
        <dbReference type="Proteomes" id="UP000095285"/>
    </source>
</evidence>
<evidence type="ECO:0000313" key="6">
    <source>
        <dbReference type="WBParaSite" id="EN70_9826"/>
    </source>
</evidence>
<dbReference type="Pfam" id="PF09415">
    <property type="entry name" value="CENP-X"/>
    <property type="match status" value="1"/>
</dbReference>